<dbReference type="InterPro" id="IPR013783">
    <property type="entry name" value="Ig-like_fold"/>
</dbReference>
<proteinExistence type="predicted"/>
<evidence type="ECO:0000313" key="10">
    <source>
        <dbReference type="EMBL" id="KAJ8387513.1"/>
    </source>
</evidence>
<protein>
    <recommendedName>
        <fullName evidence="9">Ig-like domain-containing protein</fullName>
    </recommendedName>
</protein>
<dbReference type="SMART" id="SM00409">
    <property type="entry name" value="IG"/>
    <property type="match status" value="1"/>
</dbReference>
<organism evidence="10 11">
    <name type="scientific">Aldrovandia affinis</name>
    <dbReference type="NCBI Taxonomy" id="143900"/>
    <lineage>
        <taxon>Eukaryota</taxon>
        <taxon>Metazoa</taxon>
        <taxon>Chordata</taxon>
        <taxon>Craniata</taxon>
        <taxon>Vertebrata</taxon>
        <taxon>Euteleostomi</taxon>
        <taxon>Actinopterygii</taxon>
        <taxon>Neopterygii</taxon>
        <taxon>Teleostei</taxon>
        <taxon>Notacanthiformes</taxon>
        <taxon>Halosauridae</taxon>
        <taxon>Aldrovandia</taxon>
    </lineage>
</organism>
<dbReference type="EMBL" id="JAINUG010000210">
    <property type="protein sequence ID" value="KAJ8387513.1"/>
    <property type="molecule type" value="Genomic_DNA"/>
</dbReference>
<keyword evidence="2 8" id="KW-0732">Signal</keyword>
<comment type="caution">
    <text evidence="10">The sequence shown here is derived from an EMBL/GenBank/DDBJ whole genome shotgun (WGS) entry which is preliminary data.</text>
</comment>
<dbReference type="SUPFAM" id="SSF48726">
    <property type="entry name" value="Immunoglobulin"/>
    <property type="match status" value="1"/>
</dbReference>
<reference evidence="10" key="1">
    <citation type="journal article" date="2023" name="Science">
        <title>Genome structures resolve the early diversification of teleost fishes.</title>
        <authorList>
            <person name="Parey E."/>
            <person name="Louis A."/>
            <person name="Montfort J."/>
            <person name="Bouchez O."/>
            <person name="Roques C."/>
            <person name="Iampietro C."/>
            <person name="Lluch J."/>
            <person name="Castinel A."/>
            <person name="Donnadieu C."/>
            <person name="Desvignes T."/>
            <person name="Floi Bucao C."/>
            <person name="Jouanno E."/>
            <person name="Wen M."/>
            <person name="Mejri S."/>
            <person name="Dirks R."/>
            <person name="Jansen H."/>
            <person name="Henkel C."/>
            <person name="Chen W.J."/>
            <person name="Zahm M."/>
            <person name="Cabau C."/>
            <person name="Klopp C."/>
            <person name="Thompson A.W."/>
            <person name="Robinson-Rechavi M."/>
            <person name="Braasch I."/>
            <person name="Lecointre G."/>
            <person name="Bobe J."/>
            <person name="Postlethwait J.H."/>
            <person name="Berthelot C."/>
            <person name="Roest Crollius H."/>
            <person name="Guiguen Y."/>
        </authorList>
    </citation>
    <scope>NUCLEOTIDE SEQUENCE</scope>
    <source>
        <strain evidence="10">NC1722</strain>
    </source>
</reference>
<feature type="transmembrane region" description="Helical" evidence="7">
    <location>
        <begin position="241"/>
        <end position="259"/>
    </location>
</feature>
<dbReference type="PANTHER" id="PTHR24100:SF145">
    <property type="entry name" value="CD276 ANTIGEN"/>
    <property type="match status" value="1"/>
</dbReference>
<sequence>MLFSLRIYSFIIGLSAAFEVRAPNRQVVAFYRQTVVLGCSYTPNRDSGLGGLVVTWQRVDDSRVVHSFYYEKDQLDRQSPSYKNRTGLFHSELATGNASLRLVQIQPEDSGHYLCSVSSLQGTDKVDVQLIFAAFYTEPRLTVQVHCSNVSFRYESKGYPEPEVWWIDSEGRNLSHHTEVSSSKEDDGLLFLQTNLELDRSIGANLTFTLKNRLINQVIERPVSFSNAGLGYCTNSPRNRLALLLPPLLLLCFIVALIWNHWKKS</sequence>
<keyword evidence="11" id="KW-1185">Reference proteome</keyword>
<dbReference type="InterPro" id="IPR013106">
    <property type="entry name" value="Ig_V-set"/>
</dbReference>
<dbReference type="GO" id="GO:0009897">
    <property type="term" value="C:external side of plasma membrane"/>
    <property type="evidence" value="ECO:0007669"/>
    <property type="project" value="TreeGrafter"/>
</dbReference>
<evidence type="ECO:0000313" key="11">
    <source>
        <dbReference type="Proteomes" id="UP001221898"/>
    </source>
</evidence>
<comment type="subcellular location">
    <subcellularLocation>
        <location evidence="1">Membrane</location>
    </subcellularLocation>
</comment>
<dbReference type="InterPro" id="IPR007110">
    <property type="entry name" value="Ig-like_dom"/>
</dbReference>
<dbReference type="Gene3D" id="2.60.40.10">
    <property type="entry name" value="Immunoglobulins"/>
    <property type="match status" value="2"/>
</dbReference>
<evidence type="ECO:0000256" key="7">
    <source>
        <dbReference type="SAM" id="Phobius"/>
    </source>
</evidence>
<gene>
    <name evidence="10" type="ORF">AAFF_G00156140</name>
</gene>
<dbReference type="Pfam" id="PF22705">
    <property type="entry name" value="C2-set_3"/>
    <property type="match status" value="1"/>
</dbReference>
<evidence type="ECO:0000256" key="8">
    <source>
        <dbReference type="SAM" id="SignalP"/>
    </source>
</evidence>
<accession>A0AAD7RNZ9</accession>
<dbReference type="FunFam" id="2.60.40.10:FF:000142">
    <property type="entry name" value="V-set domain-containing T-cell activation inhibitor 1"/>
    <property type="match status" value="1"/>
</dbReference>
<evidence type="ECO:0000256" key="2">
    <source>
        <dbReference type="ARBA" id="ARBA00022729"/>
    </source>
</evidence>
<evidence type="ECO:0000256" key="1">
    <source>
        <dbReference type="ARBA" id="ARBA00004370"/>
    </source>
</evidence>
<keyword evidence="3 7" id="KW-0472">Membrane</keyword>
<dbReference type="GO" id="GO:0005102">
    <property type="term" value="F:signaling receptor binding"/>
    <property type="evidence" value="ECO:0007669"/>
    <property type="project" value="TreeGrafter"/>
</dbReference>
<evidence type="ECO:0000256" key="3">
    <source>
        <dbReference type="ARBA" id="ARBA00023136"/>
    </source>
</evidence>
<dbReference type="InterPro" id="IPR003599">
    <property type="entry name" value="Ig_sub"/>
</dbReference>
<feature type="domain" description="Ig-like" evidence="9">
    <location>
        <begin position="33"/>
        <end position="129"/>
    </location>
</feature>
<keyword evidence="4" id="KW-1015">Disulfide bond</keyword>
<evidence type="ECO:0000256" key="5">
    <source>
        <dbReference type="ARBA" id="ARBA00023180"/>
    </source>
</evidence>
<dbReference type="GO" id="GO:1903037">
    <property type="term" value="P:regulation of leukocyte cell-cell adhesion"/>
    <property type="evidence" value="ECO:0007669"/>
    <property type="project" value="UniProtKB-ARBA"/>
</dbReference>
<evidence type="ECO:0000256" key="6">
    <source>
        <dbReference type="ARBA" id="ARBA00023319"/>
    </source>
</evidence>
<feature type="chain" id="PRO_5042206477" description="Ig-like domain-containing protein" evidence="8">
    <location>
        <begin position="18"/>
        <end position="265"/>
    </location>
</feature>
<dbReference type="SMART" id="SM00406">
    <property type="entry name" value="IGv"/>
    <property type="match status" value="1"/>
</dbReference>
<dbReference type="AlphaFoldDB" id="A0AAD7RNZ9"/>
<keyword evidence="5" id="KW-0325">Glycoprotein</keyword>
<dbReference type="InterPro" id="IPR050504">
    <property type="entry name" value="IgSF_BTN/MOG"/>
</dbReference>
<dbReference type="InterPro" id="IPR036179">
    <property type="entry name" value="Ig-like_dom_sf"/>
</dbReference>
<dbReference type="GO" id="GO:0050852">
    <property type="term" value="P:T cell receptor signaling pathway"/>
    <property type="evidence" value="ECO:0007669"/>
    <property type="project" value="TreeGrafter"/>
</dbReference>
<evidence type="ECO:0000259" key="9">
    <source>
        <dbReference type="PROSITE" id="PS50835"/>
    </source>
</evidence>
<keyword evidence="6" id="KW-0393">Immunoglobulin domain</keyword>
<evidence type="ECO:0000256" key="4">
    <source>
        <dbReference type="ARBA" id="ARBA00023157"/>
    </source>
</evidence>
<dbReference type="GO" id="GO:0001817">
    <property type="term" value="P:regulation of cytokine production"/>
    <property type="evidence" value="ECO:0007669"/>
    <property type="project" value="TreeGrafter"/>
</dbReference>
<name>A0AAD7RNZ9_9TELE</name>
<keyword evidence="7" id="KW-1133">Transmembrane helix</keyword>
<dbReference type="PANTHER" id="PTHR24100">
    <property type="entry name" value="BUTYROPHILIN"/>
    <property type="match status" value="1"/>
</dbReference>
<dbReference type="Pfam" id="PF07686">
    <property type="entry name" value="V-set"/>
    <property type="match status" value="1"/>
</dbReference>
<dbReference type="Proteomes" id="UP001221898">
    <property type="component" value="Unassembled WGS sequence"/>
</dbReference>
<dbReference type="PROSITE" id="PS50835">
    <property type="entry name" value="IG_LIKE"/>
    <property type="match status" value="1"/>
</dbReference>
<dbReference type="InterPro" id="IPR053896">
    <property type="entry name" value="BTN3A2-like_Ig-C"/>
</dbReference>
<keyword evidence="7" id="KW-0812">Transmembrane</keyword>
<dbReference type="GO" id="GO:0050863">
    <property type="term" value="P:regulation of T cell activation"/>
    <property type="evidence" value="ECO:0007669"/>
    <property type="project" value="UniProtKB-ARBA"/>
</dbReference>
<feature type="signal peptide" evidence="8">
    <location>
        <begin position="1"/>
        <end position="17"/>
    </location>
</feature>